<keyword evidence="7" id="KW-1185">Reference proteome</keyword>
<reference evidence="6 7" key="1">
    <citation type="submission" date="2016-06" db="EMBL/GenBank/DDBJ databases">
        <authorList>
            <person name="Kjaerup R.B."/>
            <person name="Dalgaard T.S."/>
            <person name="Juul-Madsen H.R."/>
        </authorList>
    </citation>
    <scope>NUCLEOTIDE SEQUENCE [LARGE SCALE GENOMIC DNA]</scope>
    <source>
        <strain evidence="6 7">DSM 45577</strain>
    </source>
</reference>
<name>A0A1C6U5V1_9ACTN</name>
<sequence>MTTGSRRRRVRTLAALGLVAVLAAGGCSRGGSEDSGTARSDAAAPQPALPQAPEAGRAPAEGEAPPPERGATDLRVEQRSIVYSGTMRVRVDGDVEAAARDAAAAATGAGGFVGADERHSTGSNARAELQLRVPAEKFTSILDQLAGLGRQESRRISTEDVTEAVVDLDARIATQRARVESARRLLARAESISDLVTLESELARREADLASLEAKKRRLADLTALSTITVTLVGADASTAEEESETGFLAGLRAGWRVFGISVTVLLTVLGALLPWLIVLGVPVGALVVWLRRRKRSTPPPPGGPPTRFGLAPPTQTPTPTPPPTPTPTGAPTPPPAPPTQPSGYDPK</sequence>
<keyword evidence="3" id="KW-0812">Transmembrane</keyword>
<feature type="signal peptide" evidence="4">
    <location>
        <begin position="1"/>
        <end position="23"/>
    </location>
</feature>
<dbReference type="EMBL" id="FMIA01000002">
    <property type="protein sequence ID" value="SCL49450.1"/>
    <property type="molecule type" value="Genomic_DNA"/>
</dbReference>
<keyword evidence="4" id="KW-0732">Signal</keyword>
<feature type="compositionally biased region" description="Low complexity" evidence="2">
    <location>
        <begin position="42"/>
        <end position="63"/>
    </location>
</feature>
<feature type="domain" description="DUF4349" evidence="5">
    <location>
        <begin position="79"/>
        <end position="286"/>
    </location>
</feature>
<proteinExistence type="predicted"/>
<dbReference type="AlphaFoldDB" id="A0A1C6U5V1"/>
<dbReference type="Pfam" id="PF14257">
    <property type="entry name" value="DUF4349"/>
    <property type="match status" value="1"/>
</dbReference>
<dbReference type="PROSITE" id="PS51257">
    <property type="entry name" value="PROKAR_LIPOPROTEIN"/>
    <property type="match status" value="1"/>
</dbReference>
<feature type="region of interest" description="Disordered" evidence="2">
    <location>
        <begin position="26"/>
        <end position="77"/>
    </location>
</feature>
<evidence type="ECO:0000256" key="4">
    <source>
        <dbReference type="SAM" id="SignalP"/>
    </source>
</evidence>
<gene>
    <name evidence="6" type="ORF">GA0070617_1186</name>
</gene>
<dbReference type="PANTHER" id="PTHR48148">
    <property type="entry name" value="KERATINOCYTE PROLINE-RICH PROTEIN"/>
    <property type="match status" value="1"/>
</dbReference>
<evidence type="ECO:0000313" key="6">
    <source>
        <dbReference type="EMBL" id="SCL49450.1"/>
    </source>
</evidence>
<dbReference type="OrthoDB" id="186919at2"/>
<evidence type="ECO:0000256" key="1">
    <source>
        <dbReference type="SAM" id="Coils"/>
    </source>
</evidence>
<keyword evidence="3" id="KW-0472">Membrane</keyword>
<dbReference type="PANTHER" id="PTHR48148:SF2">
    <property type="entry name" value="PA14 DOMAIN-CONTAINING PROTEIN"/>
    <property type="match status" value="1"/>
</dbReference>
<organism evidence="6 7">
    <name type="scientific">Micromonospora yangpuensis</name>
    <dbReference type="NCBI Taxonomy" id="683228"/>
    <lineage>
        <taxon>Bacteria</taxon>
        <taxon>Bacillati</taxon>
        <taxon>Actinomycetota</taxon>
        <taxon>Actinomycetes</taxon>
        <taxon>Micromonosporales</taxon>
        <taxon>Micromonosporaceae</taxon>
        <taxon>Micromonospora</taxon>
    </lineage>
</organism>
<keyword evidence="1" id="KW-0175">Coiled coil</keyword>
<accession>A0A1C6U5V1</accession>
<dbReference type="InterPro" id="IPR025645">
    <property type="entry name" value="DUF4349"/>
</dbReference>
<dbReference type="Proteomes" id="UP000198937">
    <property type="component" value="Unassembled WGS sequence"/>
</dbReference>
<evidence type="ECO:0000256" key="2">
    <source>
        <dbReference type="SAM" id="MobiDB-lite"/>
    </source>
</evidence>
<dbReference type="STRING" id="683228.GA0070617_1186"/>
<evidence type="ECO:0000313" key="7">
    <source>
        <dbReference type="Proteomes" id="UP000198937"/>
    </source>
</evidence>
<evidence type="ECO:0000256" key="3">
    <source>
        <dbReference type="SAM" id="Phobius"/>
    </source>
</evidence>
<protein>
    <recommendedName>
        <fullName evidence="5">DUF4349 domain-containing protein</fullName>
    </recommendedName>
</protein>
<feature type="compositionally biased region" description="Pro residues" evidence="2">
    <location>
        <begin position="315"/>
        <end position="341"/>
    </location>
</feature>
<feature type="region of interest" description="Disordered" evidence="2">
    <location>
        <begin position="295"/>
        <end position="348"/>
    </location>
</feature>
<feature type="coiled-coil region" evidence="1">
    <location>
        <begin position="195"/>
        <end position="222"/>
    </location>
</feature>
<feature type="transmembrane region" description="Helical" evidence="3">
    <location>
        <begin position="258"/>
        <end position="291"/>
    </location>
</feature>
<keyword evidence="3" id="KW-1133">Transmembrane helix</keyword>
<feature type="chain" id="PRO_5008747393" description="DUF4349 domain-containing protein" evidence="4">
    <location>
        <begin position="24"/>
        <end position="348"/>
    </location>
</feature>
<dbReference type="RefSeq" id="WP_091434664.1">
    <property type="nucleotide sequence ID" value="NZ_BMMJ01000001.1"/>
</dbReference>
<evidence type="ECO:0000259" key="5">
    <source>
        <dbReference type="Pfam" id="PF14257"/>
    </source>
</evidence>